<dbReference type="InterPro" id="IPR009061">
    <property type="entry name" value="DNA-bd_dom_put_sf"/>
</dbReference>
<dbReference type="InterPro" id="IPR010749">
    <property type="entry name" value="YfeC-like"/>
</dbReference>
<keyword evidence="2" id="KW-1185">Reference proteome</keyword>
<dbReference type="EMBL" id="FMAY01000001">
    <property type="protein sequence ID" value="SCB78680.1"/>
    <property type="molecule type" value="Genomic_DNA"/>
</dbReference>
<gene>
    <name evidence="1" type="ORF">GA0061071_101442</name>
</gene>
<dbReference type="OrthoDB" id="6538337at2"/>
<evidence type="ECO:0000313" key="2">
    <source>
        <dbReference type="Proteomes" id="UP000198975"/>
    </source>
</evidence>
<reference evidence="2" key="1">
    <citation type="submission" date="2016-08" db="EMBL/GenBank/DDBJ databases">
        <authorList>
            <person name="Varghese N."/>
            <person name="Submissions Spin"/>
        </authorList>
    </citation>
    <scope>NUCLEOTIDE SEQUENCE [LARGE SCALE GENOMIC DNA]</scope>
    <source>
        <strain evidence="2">REICA_082</strain>
    </source>
</reference>
<accession>A0A1C3Z8Q8</accession>
<evidence type="ECO:0000313" key="1">
    <source>
        <dbReference type="EMBL" id="SCB78680.1"/>
    </source>
</evidence>
<sequence length="131" mass="14769">MMKLASKMTTEELADFIGVAKQTVNRWIREQGWQTENLPGVKGGRARLIHINKDVRNFIMKTPTMRQRTTSYSIAEPSVPYGAAESAPLREIMKVLNNMTPDEQHQLALLLAREGICGFLNRLGIAQTVEE</sequence>
<dbReference type="RefSeq" id="WP_088238149.1">
    <property type="nucleotide sequence ID" value="NZ_FMAY01000001.1"/>
</dbReference>
<dbReference type="AlphaFoldDB" id="A0A1C3Z8Q8"/>
<name>A0A1C3Z8Q8_9ENTR</name>
<protein>
    <submittedName>
        <fullName evidence="1">Putative transcription regulator</fullName>
    </submittedName>
</protein>
<dbReference type="SUPFAM" id="SSF46955">
    <property type="entry name" value="Putative DNA-binding domain"/>
    <property type="match status" value="1"/>
</dbReference>
<proteinExistence type="predicted"/>
<dbReference type="Pfam" id="PF07037">
    <property type="entry name" value="YfeC-like"/>
    <property type="match status" value="1"/>
</dbReference>
<organism evidence="1 2">
    <name type="scientific">Kosakonia oryzendophytica</name>
    <dbReference type="NCBI Taxonomy" id="1005665"/>
    <lineage>
        <taxon>Bacteria</taxon>
        <taxon>Pseudomonadati</taxon>
        <taxon>Pseudomonadota</taxon>
        <taxon>Gammaproteobacteria</taxon>
        <taxon>Enterobacterales</taxon>
        <taxon>Enterobacteriaceae</taxon>
        <taxon>Kosakonia</taxon>
    </lineage>
</organism>
<dbReference type="Proteomes" id="UP000198975">
    <property type="component" value="Unassembled WGS sequence"/>
</dbReference>